<proteinExistence type="predicted"/>
<dbReference type="Proteomes" id="UP001271769">
    <property type="component" value="Unassembled WGS sequence"/>
</dbReference>
<sequence length="81" mass="8758">MTVPEHPAARALREAMAALRPTFGDVEHVALEAAADGSVAKCVLVLGCPGDVTPIEVQLPRIDMMQLIALLRPQEWNATFH</sequence>
<organism evidence="1 2">
    <name type="scientific">Dongia rigui</name>
    <dbReference type="NCBI Taxonomy" id="940149"/>
    <lineage>
        <taxon>Bacteria</taxon>
        <taxon>Pseudomonadati</taxon>
        <taxon>Pseudomonadota</taxon>
        <taxon>Alphaproteobacteria</taxon>
        <taxon>Rhodospirillales</taxon>
        <taxon>Dongiaceae</taxon>
        <taxon>Dongia</taxon>
    </lineage>
</organism>
<protein>
    <submittedName>
        <fullName evidence="1">Uncharacterized protein</fullName>
    </submittedName>
</protein>
<comment type="caution">
    <text evidence="1">The sequence shown here is derived from an EMBL/GenBank/DDBJ whole genome shotgun (WGS) entry which is preliminary data.</text>
</comment>
<accession>A0ABU5E2I9</accession>
<evidence type="ECO:0000313" key="2">
    <source>
        <dbReference type="Proteomes" id="UP001271769"/>
    </source>
</evidence>
<gene>
    <name evidence="1" type="ORF">SMD31_14295</name>
</gene>
<evidence type="ECO:0000313" key="1">
    <source>
        <dbReference type="EMBL" id="MDY0873108.1"/>
    </source>
</evidence>
<name>A0ABU5E2I9_9PROT</name>
<keyword evidence="2" id="KW-1185">Reference proteome</keyword>
<dbReference type="EMBL" id="JAXCLX010000002">
    <property type="protein sequence ID" value="MDY0873108.1"/>
    <property type="molecule type" value="Genomic_DNA"/>
</dbReference>
<dbReference type="RefSeq" id="WP_320501573.1">
    <property type="nucleotide sequence ID" value="NZ_JAXCLX010000002.1"/>
</dbReference>
<reference evidence="1 2" key="1">
    <citation type="journal article" date="2013" name="Antonie Van Leeuwenhoek">
        <title>Dongia rigui sp. nov., isolated from freshwater of a large wetland in Korea.</title>
        <authorList>
            <person name="Baik K.S."/>
            <person name="Hwang Y.M."/>
            <person name="Choi J.S."/>
            <person name="Kwon J."/>
            <person name="Seong C.N."/>
        </authorList>
    </citation>
    <scope>NUCLEOTIDE SEQUENCE [LARGE SCALE GENOMIC DNA]</scope>
    <source>
        <strain evidence="1 2">04SU4-P</strain>
    </source>
</reference>